<name>A0A9X3MQP5_9ACTN</name>
<sequence>MIRRVLVGGLAAAALLVPAAGAQASVTRAVQAFDTPSFTHLWTPRNVPAQVGDTIEWRFTQPGNPLGENSTHDVWVVAPGGQPQQLGASYLGPKASTVVSQAGTYQFYCSIHGGLAAGGMNGQVVVGTADPGAPVDPGTPWTDPDWVDPDDPSLPPALPNTTTAPTVFEEGDTTAPTVDLISIKAPENTVKVKVNVSEAGTLTLRLKLGKKVVATETVDANAGPVSAQIKPPKNLRDKERKYKLQVFATDMAEIDSKIHSVWVYLGG</sequence>
<evidence type="ECO:0000256" key="1">
    <source>
        <dbReference type="SAM" id="SignalP"/>
    </source>
</evidence>
<dbReference type="RefSeq" id="WP_270040372.1">
    <property type="nucleotide sequence ID" value="NZ_JAPDOD010000009.1"/>
</dbReference>
<feature type="signal peptide" evidence="1">
    <location>
        <begin position="1"/>
        <end position="24"/>
    </location>
</feature>
<dbReference type="Gene3D" id="2.60.40.420">
    <property type="entry name" value="Cupredoxins - blue copper proteins"/>
    <property type="match status" value="1"/>
</dbReference>
<dbReference type="CDD" id="cd00920">
    <property type="entry name" value="Cupredoxin"/>
    <property type="match status" value="1"/>
</dbReference>
<accession>A0A9X3MQP5</accession>
<dbReference type="InterPro" id="IPR008972">
    <property type="entry name" value="Cupredoxin"/>
</dbReference>
<comment type="caution">
    <text evidence="2">The sequence shown here is derived from an EMBL/GenBank/DDBJ whole genome shotgun (WGS) entry which is preliminary data.</text>
</comment>
<gene>
    <name evidence="2" type="ORF">OM076_12960</name>
</gene>
<keyword evidence="3" id="KW-1185">Reference proteome</keyword>
<organism evidence="2 3">
    <name type="scientific">Solirubrobacter ginsenosidimutans</name>
    <dbReference type="NCBI Taxonomy" id="490573"/>
    <lineage>
        <taxon>Bacteria</taxon>
        <taxon>Bacillati</taxon>
        <taxon>Actinomycetota</taxon>
        <taxon>Thermoleophilia</taxon>
        <taxon>Solirubrobacterales</taxon>
        <taxon>Solirubrobacteraceae</taxon>
        <taxon>Solirubrobacter</taxon>
    </lineage>
</organism>
<dbReference type="EMBL" id="JAPDOD010000009">
    <property type="protein sequence ID" value="MDA0161181.1"/>
    <property type="molecule type" value="Genomic_DNA"/>
</dbReference>
<keyword evidence="1" id="KW-0732">Signal</keyword>
<feature type="chain" id="PRO_5040886196" evidence="1">
    <location>
        <begin position="25"/>
        <end position="267"/>
    </location>
</feature>
<evidence type="ECO:0000313" key="3">
    <source>
        <dbReference type="Proteomes" id="UP001149140"/>
    </source>
</evidence>
<proteinExistence type="predicted"/>
<dbReference type="AlphaFoldDB" id="A0A9X3MQP5"/>
<protein>
    <submittedName>
        <fullName evidence="2">Cupredoxin domain-containing protein</fullName>
    </submittedName>
</protein>
<evidence type="ECO:0000313" key="2">
    <source>
        <dbReference type="EMBL" id="MDA0161181.1"/>
    </source>
</evidence>
<dbReference type="SUPFAM" id="SSF49503">
    <property type="entry name" value="Cupredoxins"/>
    <property type="match status" value="1"/>
</dbReference>
<reference evidence="2" key="1">
    <citation type="submission" date="2022-10" db="EMBL/GenBank/DDBJ databases">
        <title>The WGS of Solirubrobacter ginsenosidimutans DSM 21036.</title>
        <authorList>
            <person name="Jiang Z."/>
        </authorList>
    </citation>
    <scope>NUCLEOTIDE SEQUENCE</scope>
    <source>
        <strain evidence="2">DSM 21036</strain>
    </source>
</reference>
<dbReference type="Proteomes" id="UP001149140">
    <property type="component" value="Unassembled WGS sequence"/>
</dbReference>